<dbReference type="Pfam" id="PF13598">
    <property type="entry name" value="DUF4139"/>
    <property type="match status" value="1"/>
</dbReference>
<keyword evidence="4" id="KW-1185">Reference proteome</keyword>
<reference evidence="3 4" key="1">
    <citation type="journal article" date="2016" name="Mol. Biol. Evol.">
        <title>Comparative Genomics of Early-Diverging Mushroom-Forming Fungi Provides Insights into the Origins of Lignocellulose Decay Capabilities.</title>
        <authorList>
            <person name="Nagy L.G."/>
            <person name="Riley R."/>
            <person name="Tritt A."/>
            <person name="Adam C."/>
            <person name="Daum C."/>
            <person name="Floudas D."/>
            <person name="Sun H."/>
            <person name="Yadav J.S."/>
            <person name="Pangilinan J."/>
            <person name="Larsson K.H."/>
            <person name="Matsuura K."/>
            <person name="Barry K."/>
            <person name="Labutti K."/>
            <person name="Kuo R."/>
            <person name="Ohm R.A."/>
            <person name="Bhattacharya S.S."/>
            <person name="Shirouzu T."/>
            <person name="Yoshinaga Y."/>
            <person name="Martin F.M."/>
            <person name="Grigoriev I.V."/>
            <person name="Hibbett D.S."/>
        </authorList>
    </citation>
    <scope>NUCLEOTIDE SEQUENCE [LARGE SCALE GENOMIC DNA]</scope>
    <source>
        <strain evidence="3 4">HHB9708</strain>
    </source>
</reference>
<dbReference type="STRING" id="1314777.A0A164WX35"/>
<dbReference type="NCBIfam" id="TIGR02231">
    <property type="entry name" value="mucoidy inhibitor MuiA family protein"/>
    <property type="match status" value="1"/>
</dbReference>
<accession>A0A164WX35</accession>
<dbReference type="Pfam" id="PF13600">
    <property type="entry name" value="DUF4140"/>
    <property type="match status" value="1"/>
</dbReference>
<feature type="domain" description="DUF4139" evidence="1">
    <location>
        <begin position="140"/>
        <end position="520"/>
    </location>
</feature>
<dbReference type="InterPro" id="IPR011935">
    <property type="entry name" value="CHP02231"/>
</dbReference>
<evidence type="ECO:0000259" key="1">
    <source>
        <dbReference type="Pfam" id="PF13598"/>
    </source>
</evidence>
<dbReference type="InterPro" id="IPR025554">
    <property type="entry name" value="DUF4140"/>
</dbReference>
<protein>
    <recommendedName>
        <fullName evidence="5">DUF4139 domain-containing protein</fullName>
    </recommendedName>
</protein>
<dbReference type="PANTHER" id="PTHR31005">
    <property type="entry name" value="DUF4139 DOMAIN-CONTAINING PROTEIN"/>
    <property type="match status" value="1"/>
</dbReference>
<evidence type="ECO:0000313" key="4">
    <source>
        <dbReference type="Proteomes" id="UP000076722"/>
    </source>
</evidence>
<name>A0A164WX35_9AGAM</name>
<organism evidence="3 4">
    <name type="scientific">Sistotremastrum niveocremeum HHB9708</name>
    <dbReference type="NCBI Taxonomy" id="1314777"/>
    <lineage>
        <taxon>Eukaryota</taxon>
        <taxon>Fungi</taxon>
        <taxon>Dikarya</taxon>
        <taxon>Basidiomycota</taxon>
        <taxon>Agaricomycotina</taxon>
        <taxon>Agaricomycetes</taxon>
        <taxon>Sistotremastrales</taxon>
        <taxon>Sistotremastraceae</taxon>
        <taxon>Sertulicium</taxon>
        <taxon>Sertulicium niveocremeum</taxon>
    </lineage>
</organism>
<evidence type="ECO:0008006" key="5">
    <source>
        <dbReference type="Google" id="ProtNLM"/>
    </source>
</evidence>
<feature type="domain" description="DUF4140" evidence="2">
    <location>
        <begin position="16"/>
        <end position="109"/>
    </location>
</feature>
<sequence length="528" mass="57380">MSKIVYDASEHPVNAVTVFQANRAEINRRIQVDLIAGQNEVEVIHLPSVLDEDSIRVDGIGKDVIFDVIYKPPTPTGKGKDSDALKQLLKKKAALDSRKHILEHEDNILSKLAKSDKRSQKRGVTIVIVVIADENGPAELSLSYVVSSAQWKAQYDLRASISNSQQSDTSISLQYRASIWQATGEDWENVELKLSTASPQIGSTVPSLKSEHVHQEIVYQNFAKSANRTRRNKSFGGPPIPAMSRFLRSSGSAESEEDEDVGFSLPAFMATSQTVATENAISANFAIEGLSTIPSNTDDVSQTHQVTIAIIDLNDVSLEWITVPKELPSAFLQVRSVIHCPSCGISLTSDLVSCQEYIPQVSSQESFSCSLGVDPEVRLTYHPVRKMIRTVGGLLSSKTTTTSFTQNITLKNNRRAALKRLIVKDSVPITSDSRFKVNVLLPKGLEGGGPSKASSIARGPTQDVSLGTNVSVRWAPTAGNDNGSREDGVADNVEGTIEWTCVVEPGSSQDLQLVWEVVAPAGVKWTKS</sequence>
<dbReference type="AlphaFoldDB" id="A0A164WX35"/>
<evidence type="ECO:0000259" key="2">
    <source>
        <dbReference type="Pfam" id="PF13600"/>
    </source>
</evidence>
<dbReference type="OrthoDB" id="10068793at2759"/>
<dbReference type="InterPro" id="IPR037291">
    <property type="entry name" value="DUF4139"/>
</dbReference>
<dbReference type="PANTHER" id="PTHR31005:SF8">
    <property type="entry name" value="DUF4139 DOMAIN-CONTAINING PROTEIN"/>
    <property type="match status" value="1"/>
</dbReference>
<gene>
    <name evidence="3" type="ORF">SISNIDRAFT_452048</name>
</gene>
<dbReference type="Proteomes" id="UP000076722">
    <property type="component" value="Unassembled WGS sequence"/>
</dbReference>
<proteinExistence type="predicted"/>
<evidence type="ECO:0000313" key="3">
    <source>
        <dbReference type="EMBL" id="KZS95443.1"/>
    </source>
</evidence>
<dbReference type="EMBL" id="KV419401">
    <property type="protein sequence ID" value="KZS95443.1"/>
    <property type="molecule type" value="Genomic_DNA"/>
</dbReference>